<gene>
    <name evidence="2" type="ORF">J2Z21_004968</name>
</gene>
<evidence type="ECO:0000256" key="1">
    <source>
        <dbReference type="SAM" id="MobiDB-lite"/>
    </source>
</evidence>
<organism evidence="2 3">
    <name type="scientific">Streptomyces griseochromogenes</name>
    <dbReference type="NCBI Taxonomy" id="68214"/>
    <lineage>
        <taxon>Bacteria</taxon>
        <taxon>Bacillati</taxon>
        <taxon>Actinomycetota</taxon>
        <taxon>Actinomycetes</taxon>
        <taxon>Kitasatosporales</taxon>
        <taxon>Streptomycetaceae</taxon>
        <taxon>Streptomyces</taxon>
    </lineage>
</organism>
<keyword evidence="3" id="KW-1185">Reference proteome</keyword>
<sequence length="469" mass="49441">MNRAQGGWQDEVLRELRGGGGASASSAAEHADAGDVAERAASAEQEETARAKAPLPVRHPDEQRRNPGQPQLPGTATAAPLGDVPLQQPRHPAPLPENVPQPRLPDPAPTAPGTHAPVPDQRMNAQEQDVPPDRPAAPSAARPPKGSGTPAVRPRPGTPALPFPTPESVPTVDPRLALAMGKPVHGDSMARRTGKSIRRLASSASQEVAEETRIGRDLQQPVTTGRVIAVTSIRGGVGKTTVAALLARTFNHYRHDPVLALEADAALGTLPVRMGAESVRWSCAELAQILTPTMQLTDITGYLVPVADGGWLLPASQGRVGAPLDIRTYRRVTLALRRYFAVTVVDCETLPGEVARTAMDTAHARVVVAPLTAEGVGGTRVVLDWLGQLPHEALASTVVALTSGTPDPNLDLKTATAHLRETGVTIVHLPYDRHLAAGGPIRTELLGSATRRGATQLAAEALRRAVRVR</sequence>
<evidence type="ECO:0000313" key="2">
    <source>
        <dbReference type="EMBL" id="MBP2051991.1"/>
    </source>
</evidence>
<dbReference type="Proteomes" id="UP001519309">
    <property type="component" value="Unassembled WGS sequence"/>
</dbReference>
<dbReference type="EMBL" id="JAGGLP010000009">
    <property type="protein sequence ID" value="MBP2051991.1"/>
    <property type="molecule type" value="Genomic_DNA"/>
</dbReference>
<accession>A0ABS4LXY0</accession>
<comment type="caution">
    <text evidence="2">The sequence shown here is derived from an EMBL/GenBank/DDBJ whole genome shotgun (WGS) entry which is preliminary data.</text>
</comment>
<feature type="compositionally biased region" description="Pro residues" evidence="1">
    <location>
        <begin position="91"/>
        <end position="110"/>
    </location>
</feature>
<feature type="compositionally biased region" description="Pro residues" evidence="1">
    <location>
        <begin position="156"/>
        <end position="167"/>
    </location>
</feature>
<dbReference type="Gene3D" id="3.40.50.300">
    <property type="entry name" value="P-loop containing nucleotide triphosphate hydrolases"/>
    <property type="match status" value="1"/>
</dbReference>
<dbReference type="InterPro" id="IPR050625">
    <property type="entry name" value="ParA/MinD_ATPase"/>
</dbReference>
<name>A0ABS4LXY0_9ACTN</name>
<protein>
    <submittedName>
        <fullName evidence="2">MinD-like ATPase involved in chromosome partitioning or flagellar assembly</fullName>
    </submittedName>
</protein>
<feature type="region of interest" description="Disordered" evidence="1">
    <location>
        <begin position="1"/>
        <end position="168"/>
    </location>
</feature>
<dbReference type="RefSeq" id="WP_237281458.1">
    <property type="nucleotide sequence ID" value="NZ_CP016279.1"/>
</dbReference>
<dbReference type="PANTHER" id="PTHR43384">
    <property type="entry name" value="SEPTUM SITE-DETERMINING PROTEIN MIND HOMOLOG, CHLOROPLASTIC-RELATED"/>
    <property type="match status" value="1"/>
</dbReference>
<dbReference type="InterPro" id="IPR027417">
    <property type="entry name" value="P-loop_NTPase"/>
</dbReference>
<dbReference type="SUPFAM" id="SSF52540">
    <property type="entry name" value="P-loop containing nucleoside triphosphate hydrolases"/>
    <property type="match status" value="1"/>
</dbReference>
<dbReference type="PANTHER" id="PTHR43384:SF14">
    <property type="entry name" value="ESX-1 SECRETION-ASSOCIATED PROTEIN ESPI"/>
    <property type="match status" value="1"/>
</dbReference>
<reference evidence="2 3" key="1">
    <citation type="submission" date="2021-03" db="EMBL/GenBank/DDBJ databases">
        <title>Genomic Encyclopedia of Type Strains, Phase IV (KMG-IV): sequencing the most valuable type-strain genomes for metagenomic binning, comparative biology and taxonomic classification.</title>
        <authorList>
            <person name="Goeker M."/>
        </authorList>
    </citation>
    <scope>NUCLEOTIDE SEQUENCE [LARGE SCALE GENOMIC DNA]</scope>
    <source>
        <strain evidence="2 3">DSM 40499</strain>
    </source>
</reference>
<evidence type="ECO:0000313" key="3">
    <source>
        <dbReference type="Proteomes" id="UP001519309"/>
    </source>
</evidence>
<proteinExistence type="predicted"/>
<feature type="compositionally biased region" description="Basic and acidic residues" evidence="1">
    <location>
        <begin position="29"/>
        <end position="38"/>
    </location>
</feature>